<name>A0A1D8ATB6_9BACT</name>
<sequence>MRRFSPAFLIPALIAAPALGHAGLVDLILGKRDLEVITVTDLSSTGNFVPAATPDQPQYYVAASLGYRDLGGYMAGIEAPPSEVVLHLISAELAKQGYVPSTAHSPAPTLMLVYTWGTLNAENLYGGDPSAPPTQLNRGQIVRFLGGQKVGMDDNFFNPLTAPVRGLTVYNFEAERILDVARESFYVIVVSAYDLESALQKKRLPPLWTTRIAAPSLGFAMGDVFPAMLAIGGAQFGRETPRPVWINANDKFTPSVTLGELRLVEYLQDNPLPVADVSDAVIEKK</sequence>
<proteinExistence type="predicted"/>
<dbReference type="STRING" id="1838286.Verru16b_01173"/>
<dbReference type="EMBL" id="CP016094">
    <property type="protein sequence ID" value="AOS44112.1"/>
    <property type="molecule type" value="Genomic_DNA"/>
</dbReference>
<keyword evidence="2" id="KW-1185">Reference proteome</keyword>
<evidence type="ECO:0000313" key="2">
    <source>
        <dbReference type="Proteomes" id="UP000095228"/>
    </source>
</evidence>
<dbReference type="KEGG" id="obg:Verru16b_01173"/>
<dbReference type="RefSeq" id="WP_157772265.1">
    <property type="nucleotide sequence ID" value="NZ_CP016094.1"/>
</dbReference>
<dbReference type="OrthoDB" id="188934at2"/>
<gene>
    <name evidence="1" type="ORF">Verru16b_01173</name>
</gene>
<dbReference type="AlphaFoldDB" id="A0A1D8ATB6"/>
<organism evidence="1 2">
    <name type="scientific">Lacunisphaera limnophila</name>
    <dbReference type="NCBI Taxonomy" id="1838286"/>
    <lineage>
        <taxon>Bacteria</taxon>
        <taxon>Pseudomonadati</taxon>
        <taxon>Verrucomicrobiota</taxon>
        <taxon>Opitutia</taxon>
        <taxon>Opitutales</taxon>
        <taxon>Opitutaceae</taxon>
        <taxon>Lacunisphaera</taxon>
    </lineage>
</organism>
<evidence type="ECO:0000313" key="1">
    <source>
        <dbReference type="EMBL" id="AOS44112.1"/>
    </source>
</evidence>
<reference evidence="1 2" key="1">
    <citation type="submission" date="2016-06" db="EMBL/GenBank/DDBJ databases">
        <title>Three novel species with peptidoglycan cell walls form the new genus Lacunisphaera gen. nov. in the family Opitutaceae of the verrucomicrobial subdivision 4.</title>
        <authorList>
            <person name="Rast P."/>
            <person name="Gloeckner I."/>
            <person name="Jogler M."/>
            <person name="Boedeker C."/>
            <person name="Jeske O."/>
            <person name="Wiegand S."/>
            <person name="Reinhardt R."/>
            <person name="Schumann P."/>
            <person name="Rohde M."/>
            <person name="Spring S."/>
            <person name="Gloeckner F.O."/>
            <person name="Jogler C."/>
        </authorList>
    </citation>
    <scope>NUCLEOTIDE SEQUENCE [LARGE SCALE GENOMIC DNA]</scope>
    <source>
        <strain evidence="1 2">IG16b</strain>
    </source>
</reference>
<protein>
    <submittedName>
        <fullName evidence="1">Uncharacterized protein</fullName>
    </submittedName>
</protein>
<accession>A0A1D8ATB6</accession>
<dbReference type="Proteomes" id="UP000095228">
    <property type="component" value="Chromosome"/>
</dbReference>